<dbReference type="RefSeq" id="XP_005844058.1">
    <property type="nucleotide sequence ID" value="XM_005843996.1"/>
</dbReference>
<organism evidence="3">
    <name type="scientific">Chlorella variabilis</name>
    <name type="common">Green alga</name>
    <dbReference type="NCBI Taxonomy" id="554065"/>
    <lineage>
        <taxon>Eukaryota</taxon>
        <taxon>Viridiplantae</taxon>
        <taxon>Chlorophyta</taxon>
        <taxon>core chlorophytes</taxon>
        <taxon>Trebouxiophyceae</taxon>
        <taxon>Chlorellales</taxon>
        <taxon>Chlorellaceae</taxon>
        <taxon>Chlorella clade</taxon>
        <taxon>Chlorella</taxon>
    </lineage>
</organism>
<dbReference type="Gene3D" id="3.30.559.10">
    <property type="entry name" value="Chloramphenicol acetyltransferase-like domain"/>
    <property type="match status" value="1"/>
</dbReference>
<dbReference type="KEGG" id="cvr:CHLNCDRAFT_139630"/>
<name>E1ZQK5_CHLVA</name>
<protein>
    <submittedName>
        <fullName evidence="2">Uncharacterized protein</fullName>
    </submittedName>
</protein>
<proteinExistence type="predicted"/>
<keyword evidence="3" id="KW-1185">Reference proteome</keyword>
<evidence type="ECO:0000256" key="1">
    <source>
        <dbReference type="SAM" id="MobiDB-lite"/>
    </source>
</evidence>
<dbReference type="EMBL" id="GL433859">
    <property type="protein sequence ID" value="EFN51956.1"/>
    <property type="molecule type" value="Genomic_DNA"/>
</dbReference>
<gene>
    <name evidence="2" type="ORF">CHLNCDRAFT_139630</name>
</gene>
<feature type="region of interest" description="Disordered" evidence="1">
    <location>
        <begin position="272"/>
        <end position="343"/>
    </location>
</feature>
<feature type="compositionally biased region" description="Low complexity" evidence="1">
    <location>
        <begin position="272"/>
        <end position="282"/>
    </location>
</feature>
<dbReference type="AlphaFoldDB" id="E1ZQK5"/>
<dbReference type="GeneID" id="17351321"/>
<dbReference type="Pfam" id="PF02458">
    <property type="entry name" value="Transferase"/>
    <property type="match status" value="1"/>
</dbReference>
<dbReference type="Proteomes" id="UP000008141">
    <property type="component" value="Unassembled WGS sequence"/>
</dbReference>
<dbReference type="OrthoDB" id="552066at2759"/>
<dbReference type="InterPro" id="IPR023213">
    <property type="entry name" value="CAT-like_dom_sf"/>
</dbReference>
<feature type="compositionally biased region" description="Basic and acidic residues" evidence="1">
    <location>
        <begin position="334"/>
        <end position="343"/>
    </location>
</feature>
<reference evidence="2 3" key="1">
    <citation type="journal article" date="2010" name="Plant Cell">
        <title>The Chlorella variabilis NC64A genome reveals adaptation to photosymbiosis, coevolution with viruses, and cryptic sex.</title>
        <authorList>
            <person name="Blanc G."/>
            <person name="Duncan G."/>
            <person name="Agarkova I."/>
            <person name="Borodovsky M."/>
            <person name="Gurnon J."/>
            <person name="Kuo A."/>
            <person name="Lindquist E."/>
            <person name="Lucas S."/>
            <person name="Pangilinan J."/>
            <person name="Polle J."/>
            <person name="Salamov A."/>
            <person name="Terry A."/>
            <person name="Yamada T."/>
            <person name="Dunigan D.D."/>
            <person name="Grigoriev I.V."/>
            <person name="Claverie J.M."/>
            <person name="Van Etten J.L."/>
        </authorList>
    </citation>
    <scope>NUCLEOTIDE SEQUENCE [LARGE SCALE GENOMIC DNA]</scope>
    <source>
        <strain evidence="2 3">NC64A</strain>
    </source>
</reference>
<sequence length="343" mass="36075">MWCTPRLGPGPFQLELVSEKLIKPPAVSSARTELACLDQVNVITCTTRAWGWQGGRLDAAALEAALRATVTDLPFLAGRICKMEGGRLGSLHIEHSGAGALLTVATSEDARVAGMGPLTWPQPRITLAAPAIPFYIPPMDGRRVMAGKEPLMKVQLSQLADGDVLGITLSHLVCDGVRWPLLAAHLAARYRERVGGPPADPAHLLRPVDRCLMSSGAMAAQLGCEGGEWREHRLEVRPSLGGYWRLAKLLVADGLQPMQLLVLHIPAQQATGAGAPPAARAPVSTTKGARPAAAPPPSSTSLGTKVPSRPLTPAGWRRPRARNSGAPPSAGGGRDGDRAVGSR</sequence>
<dbReference type="SUPFAM" id="SSF52777">
    <property type="entry name" value="CoA-dependent acyltransferases"/>
    <property type="match status" value="1"/>
</dbReference>
<evidence type="ECO:0000313" key="2">
    <source>
        <dbReference type="EMBL" id="EFN51956.1"/>
    </source>
</evidence>
<dbReference type="InParanoid" id="E1ZQK5"/>
<accession>E1ZQK5</accession>
<evidence type="ECO:0000313" key="3">
    <source>
        <dbReference type="Proteomes" id="UP000008141"/>
    </source>
</evidence>